<protein>
    <recommendedName>
        <fullName evidence="1">DUF7079 domain-containing protein</fullName>
    </recommendedName>
</protein>
<keyword evidence="3" id="KW-1185">Reference proteome</keyword>
<proteinExistence type="predicted"/>
<evidence type="ECO:0000259" key="1">
    <source>
        <dbReference type="Pfam" id="PF23296"/>
    </source>
</evidence>
<feature type="domain" description="DUF7079" evidence="1">
    <location>
        <begin position="7"/>
        <end position="114"/>
    </location>
</feature>
<comment type="caution">
    <text evidence="2">The sequence shown here is derived from an EMBL/GenBank/DDBJ whole genome shotgun (WGS) entry which is preliminary data.</text>
</comment>
<dbReference type="Proteomes" id="UP001317085">
    <property type="component" value="Unassembled WGS sequence"/>
</dbReference>
<dbReference type="Pfam" id="PF23296">
    <property type="entry name" value="DUF7079"/>
    <property type="match status" value="1"/>
</dbReference>
<name>A0ABT0EKH5_9PSED</name>
<gene>
    <name evidence="2" type="ORF">L9Z73_18305</name>
</gene>
<evidence type="ECO:0000313" key="2">
    <source>
        <dbReference type="EMBL" id="MCK1786229.1"/>
    </source>
</evidence>
<dbReference type="RefSeq" id="WP_247403693.1">
    <property type="nucleotide sequence ID" value="NZ_JAKNRV010000188.1"/>
</dbReference>
<accession>A0ABT0EKH5</accession>
<reference evidence="2 3" key="1">
    <citation type="submission" date="2022-02" db="EMBL/GenBank/DDBJ databases">
        <title>Comparative genomics of the first Antarctic Pseudomonas spp. capable of biotransforming 2,4,6-Trinitrotoluene.</title>
        <authorList>
            <person name="Cabrera M.A."/>
            <person name="Marquez S.L."/>
            <person name="Perez-Donoso J.M."/>
        </authorList>
    </citation>
    <scope>NUCLEOTIDE SEQUENCE [LARGE SCALE GENOMIC DNA]</scope>
    <source>
        <strain evidence="2 3">TNT11</strain>
    </source>
</reference>
<dbReference type="InterPro" id="IPR055507">
    <property type="entry name" value="DUF7079"/>
</dbReference>
<evidence type="ECO:0000313" key="3">
    <source>
        <dbReference type="Proteomes" id="UP001317085"/>
    </source>
</evidence>
<organism evidence="2 3">
    <name type="scientific">Pseudomonas emilianonis</name>
    <dbReference type="NCBI Taxonomy" id="2915812"/>
    <lineage>
        <taxon>Bacteria</taxon>
        <taxon>Pseudomonadati</taxon>
        <taxon>Pseudomonadota</taxon>
        <taxon>Gammaproteobacteria</taxon>
        <taxon>Pseudomonadales</taxon>
        <taxon>Pseudomonadaceae</taxon>
        <taxon>Pseudomonas</taxon>
    </lineage>
</organism>
<dbReference type="EMBL" id="JAKNRV010000188">
    <property type="protein sequence ID" value="MCK1786229.1"/>
    <property type="molecule type" value="Genomic_DNA"/>
</dbReference>
<sequence length="123" mass="13852">MENQLDQRQLWAALSDLFVDANVDYKHIAGVAKNYSVEEVEFALFERVAPVCISNMLAPVPPVCWYFDKEQLVADIESLVKKRIEQGVIGKCLSGVMGRLIRIVSAKVWAELKAEIERVKSEG</sequence>